<keyword evidence="3" id="KW-1185">Reference proteome</keyword>
<keyword evidence="1" id="KW-1133">Transmembrane helix</keyword>
<protein>
    <submittedName>
        <fullName evidence="2">Uncharacterized protein</fullName>
    </submittedName>
</protein>
<keyword evidence="1" id="KW-0472">Membrane</keyword>
<evidence type="ECO:0000313" key="3">
    <source>
        <dbReference type="Proteomes" id="UP000198386"/>
    </source>
</evidence>
<gene>
    <name evidence="2" type="ORF">SAMN04488107_1266</name>
</gene>
<dbReference type="AlphaFoldDB" id="A0A239BM96"/>
<evidence type="ECO:0000256" key="1">
    <source>
        <dbReference type="SAM" id="Phobius"/>
    </source>
</evidence>
<evidence type="ECO:0000313" key="2">
    <source>
        <dbReference type="EMBL" id="SNS08468.1"/>
    </source>
</evidence>
<proteinExistence type="predicted"/>
<feature type="transmembrane region" description="Helical" evidence="1">
    <location>
        <begin position="9"/>
        <end position="33"/>
    </location>
</feature>
<dbReference type="RefSeq" id="WP_141233699.1">
    <property type="nucleotide sequence ID" value="NZ_FZOH01000002.1"/>
</dbReference>
<feature type="transmembrane region" description="Helical" evidence="1">
    <location>
        <begin position="93"/>
        <end position="116"/>
    </location>
</feature>
<sequence length="136" mass="13654">MGKRQIARLFVGSLLAVVAGLALMALGGGLAIANDVLVTRGPDVVGVDAGAGGWVLIALAIVGVLVLLAAGVGLLVAWVAALVVTARLEDKTWFLVLLVTGLVSLGIVGMVLYLVAGPDDQPARPPAQPWTAGAGR</sequence>
<dbReference type="Proteomes" id="UP000198386">
    <property type="component" value="Unassembled WGS sequence"/>
</dbReference>
<feature type="transmembrane region" description="Helical" evidence="1">
    <location>
        <begin position="53"/>
        <end position="81"/>
    </location>
</feature>
<reference evidence="3" key="1">
    <citation type="submission" date="2017-06" db="EMBL/GenBank/DDBJ databases">
        <authorList>
            <person name="Varghese N."/>
            <person name="Submissions S."/>
        </authorList>
    </citation>
    <scope>NUCLEOTIDE SEQUENCE [LARGE SCALE GENOMIC DNA]</scope>
    <source>
        <strain evidence="3">DSM 45423</strain>
    </source>
</reference>
<name>A0A239BM96_9ACTN</name>
<dbReference type="EMBL" id="FZOH01000002">
    <property type="protein sequence ID" value="SNS08468.1"/>
    <property type="molecule type" value="Genomic_DNA"/>
</dbReference>
<keyword evidence="1" id="KW-0812">Transmembrane</keyword>
<organism evidence="2 3">
    <name type="scientific">Geodermatophilus saharensis</name>
    <dbReference type="NCBI Taxonomy" id="1137994"/>
    <lineage>
        <taxon>Bacteria</taxon>
        <taxon>Bacillati</taxon>
        <taxon>Actinomycetota</taxon>
        <taxon>Actinomycetes</taxon>
        <taxon>Geodermatophilales</taxon>
        <taxon>Geodermatophilaceae</taxon>
        <taxon>Geodermatophilus</taxon>
    </lineage>
</organism>
<accession>A0A239BM96</accession>